<evidence type="ECO:0000313" key="2">
    <source>
        <dbReference type="Proteomes" id="UP000240481"/>
    </source>
</evidence>
<dbReference type="STRING" id="680026.AB733_05640"/>
<gene>
    <name evidence="1" type="ORF">C9I94_08735</name>
</gene>
<name>A0A0J8VGE6_9GAMM</name>
<organism evidence="1 2">
    <name type="scientific">Photobacterium swingsii</name>
    <dbReference type="NCBI Taxonomy" id="680026"/>
    <lineage>
        <taxon>Bacteria</taxon>
        <taxon>Pseudomonadati</taxon>
        <taxon>Pseudomonadota</taxon>
        <taxon>Gammaproteobacteria</taxon>
        <taxon>Vibrionales</taxon>
        <taxon>Vibrionaceae</taxon>
        <taxon>Photobacterium</taxon>
    </lineage>
</organism>
<dbReference type="Gene3D" id="3.10.450.50">
    <property type="match status" value="1"/>
</dbReference>
<reference evidence="1 2" key="1">
    <citation type="submission" date="2018-01" db="EMBL/GenBank/DDBJ databases">
        <title>Whole genome sequencing of Histamine producing bacteria.</title>
        <authorList>
            <person name="Butler K."/>
        </authorList>
    </citation>
    <scope>NUCLEOTIDE SEQUENCE [LARGE SCALE GENOMIC DNA]</scope>
    <source>
        <strain evidence="1 2">DSM 24669</strain>
    </source>
</reference>
<dbReference type="NCBIfam" id="TIGR04102">
    <property type="entry name" value="SWIM_PBPRA1643"/>
    <property type="match status" value="1"/>
</dbReference>
<evidence type="ECO:0000313" key="1">
    <source>
        <dbReference type="EMBL" id="PSW24888.1"/>
    </source>
</evidence>
<dbReference type="Proteomes" id="UP000240481">
    <property type="component" value="Unassembled WGS sequence"/>
</dbReference>
<dbReference type="RefSeq" id="WP_048897873.1">
    <property type="nucleotide sequence ID" value="NZ_AP024853.1"/>
</dbReference>
<dbReference type="Pfam" id="PF02810">
    <property type="entry name" value="SEC-C"/>
    <property type="match status" value="1"/>
</dbReference>
<dbReference type="SUPFAM" id="SSF103642">
    <property type="entry name" value="Sec-C motif"/>
    <property type="match status" value="1"/>
</dbReference>
<dbReference type="EMBL" id="PYLZ01000004">
    <property type="protein sequence ID" value="PSW24888.1"/>
    <property type="molecule type" value="Genomic_DNA"/>
</dbReference>
<keyword evidence="2" id="KW-1185">Reference proteome</keyword>
<dbReference type="OrthoDB" id="570299at2"/>
<accession>A0A0J8VGE6</accession>
<protein>
    <submittedName>
        <fullName evidence="1">Zinc chelation protein SecC</fullName>
    </submittedName>
</protein>
<dbReference type="AlphaFoldDB" id="A0A0J8VGE6"/>
<proteinExistence type="predicted"/>
<sequence length="110" mass="12344">MSKFFYKGRIEKKPKHESYGFNTKRSAKLGTEDQPLTLIVNNEEKKEEIMAILADNALVANIEVSADKEENLVELNGLLNKPTTTTFEKTPNRNDPCSCGSGKKYKKCCA</sequence>
<comment type="caution">
    <text evidence="1">The sequence shown here is derived from an EMBL/GenBank/DDBJ whole genome shotgun (WGS) entry which is preliminary data.</text>
</comment>
<dbReference type="InterPro" id="IPR026368">
    <property type="entry name" value="SWIM_PBPRA1643"/>
</dbReference>
<dbReference type="InterPro" id="IPR004027">
    <property type="entry name" value="SEC_C_motif"/>
</dbReference>